<feature type="compositionally biased region" description="Basic and acidic residues" evidence="12">
    <location>
        <begin position="41"/>
        <end position="58"/>
    </location>
</feature>
<dbReference type="PROSITE" id="PS50082">
    <property type="entry name" value="WD_REPEATS_2"/>
    <property type="match status" value="1"/>
</dbReference>
<sequence>MLRRGIKRSADQSDGSDKARTSRTVPSAVRKSHLKGQPLGAKRERDQEEKELRRKVFGGEEELKEVLTSSTSTKEQKKQKKKSTAALNAEFRKPAWEDPDDNPGMFEKLAGTPKWAKLPTSKDEDVSDDDSDVDELTRRTGTNLVTSSSLPSGLLQIKRCPDANSDSPSTGKLTCVKFHPTAQVLMTGSTDQTIRLFQIDGKNNPKIQNVFLNNFPVMSADFLKNGEEVVMGSKHQSFYYYDMIGGNVVFVPKIKGLGENNMASLRVTPDGKFIVFLGSFGNIHLVSAKTKEWIHTLHMSGTVADITFTPDGSTMFATGDDGKVFVFDLNTRQCVHHFFDDGCVHGTTIALSHDSQYLVCGSNTGVVNTYDKDTCMTSQSPRPLKAIMNLTTSCTTAVFNPCTEILALASNVTEKAVKLVHFPSFSVFSNFPELNDTKMRIPCSMDFSRNSGFLAMGNHKGRALLYRLNHYGSY</sequence>
<comment type="function">
    <text evidence="8">Part of the small subunit (SSU) processome, first precursor of the small eukaryotic ribosomal subunit. During the assembly of the SSU processome in the nucleolus, many ribosome biogenesis factors, an RNA chaperone and ribosomal proteins associate with the nascent pre-rRNA and work in concert to generate RNA folding, modifications, rearrangements and cleavage as well as targeted degradation of pre-ribosomal RNA by the RNA exosome. Involved in nucleolar processing of pre-18S ribosomal RNA.</text>
</comment>
<dbReference type="InterPro" id="IPR015943">
    <property type="entry name" value="WD40/YVTN_repeat-like_dom_sf"/>
</dbReference>
<evidence type="ECO:0000256" key="11">
    <source>
        <dbReference type="PROSITE-ProRule" id="PRU00221"/>
    </source>
</evidence>
<accession>A0AAN9B203</accession>
<proteinExistence type="inferred from homology"/>
<evidence type="ECO:0000256" key="8">
    <source>
        <dbReference type="ARBA" id="ARBA00058527"/>
    </source>
</evidence>
<feature type="compositionally biased region" description="Acidic residues" evidence="12">
    <location>
        <begin position="125"/>
        <end position="134"/>
    </location>
</feature>
<gene>
    <name evidence="13" type="ORF">V1264_004418</name>
</gene>
<feature type="compositionally biased region" description="Basic and acidic residues" evidence="12">
    <location>
        <begin position="8"/>
        <end position="20"/>
    </location>
</feature>
<evidence type="ECO:0000256" key="5">
    <source>
        <dbReference type="ARBA" id="ARBA00022737"/>
    </source>
</evidence>
<dbReference type="GO" id="GO:0006364">
    <property type="term" value="P:rRNA processing"/>
    <property type="evidence" value="ECO:0007669"/>
    <property type="project" value="UniProtKB-KW"/>
</dbReference>
<dbReference type="InterPro" id="IPR045161">
    <property type="entry name" value="Utp18"/>
</dbReference>
<keyword evidence="6" id="KW-0539">Nucleus</keyword>
<dbReference type="AlphaFoldDB" id="A0AAN9B203"/>
<comment type="similarity">
    <text evidence="7">Belongs to the WD repeat UTP18 family.</text>
</comment>
<dbReference type="InterPro" id="IPR001680">
    <property type="entry name" value="WD40_rpt"/>
</dbReference>
<evidence type="ECO:0000256" key="1">
    <source>
        <dbReference type="ARBA" id="ARBA00004604"/>
    </source>
</evidence>
<evidence type="ECO:0000256" key="4">
    <source>
        <dbReference type="ARBA" id="ARBA00022574"/>
    </source>
</evidence>
<dbReference type="SUPFAM" id="SSF50978">
    <property type="entry name" value="WD40 repeat-like"/>
    <property type="match status" value="1"/>
</dbReference>
<reference evidence="13 14" key="1">
    <citation type="submission" date="2024-02" db="EMBL/GenBank/DDBJ databases">
        <title>Chromosome-scale genome assembly of the rough periwinkle Littorina saxatilis.</title>
        <authorList>
            <person name="De Jode A."/>
            <person name="Faria R."/>
            <person name="Formenti G."/>
            <person name="Sims Y."/>
            <person name="Smith T.P."/>
            <person name="Tracey A."/>
            <person name="Wood J.M.D."/>
            <person name="Zagrodzka Z.B."/>
            <person name="Johannesson K."/>
            <person name="Butlin R.K."/>
            <person name="Leder E.H."/>
        </authorList>
    </citation>
    <scope>NUCLEOTIDE SEQUENCE [LARGE SCALE GENOMIC DNA]</scope>
    <source>
        <strain evidence="13">Snail1</strain>
        <tissue evidence="13">Muscle</tissue>
    </source>
</reference>
<evidence type="ECO:0000256" key="7">
    <source>
        <dbReference type="ARBA" id="ARBA00025767"/>
    </source>
</evidence>
<evidence type="ECO:0000256" key="6">
    <source>
        <dbReference type="ARBA" id="ARBA00023242"/>
    </source>
</evidence>
<evidence type="ECO:0000256" key="9">
    <source>
        <dbReference type="ARBA" id="ARBA00074442"/>
    </source>
</evidence>
<name>A0AAN9B203_9CAEN</name>
<organism evidence="13 14">
    <name type="scientific">Littorina saxatilis</name>
    <dbReference type="NCBI Taxonomy" id="31220"/>
    <lineage>
        <taxon>Eukaryota</taxon>
        <taxon>Metazoa</taxon>
        <taxon>Spiralia</taxon>
        <taxon>Lophotrochozoa</taxon>
        <taxon>Mollusca</taxon>
        <taxon>Gastropoda</taxon>
        <taxon>Caenogastropoda</taxon>
        <taxon>Littorinimorpha</taxon>
        <taxon>Littorinoidea</taxon>
        <taxon>Littorinidae</taxon>
        <taxon>Littorina</taxon>
    </lineage>
</organism>
<keyword evidence="5" id="KW-0677">Repeat</keyword>
<dbReference type="GO" id="GO:0032040">
    <property type="term" value="C:small-subunit processome"/>
    <property type="evidence" value="ECO:0007669"/>
    <property type="project" value="TreeGrafter"/>
</dbReference>
<dbReference type="Pfam" id="PF00400">
    <property type="entry name" value="WD40"/>
    <property type="match status" value="2"/>
</dbReference>
<protein>
    <recommendedName>
        <fullName evidence="9">U3 small nucleolar RNA-associated protein 18 homolog</fullName>
    </recommendedName>
    <alternativeName>
        <fullName evidence="10">WD repeat-containing protein 50</fullName>
    </alternativeName>
</protein>
<keyword evidence="2" id="KW-0698">rRNA processing</keyword>
<dbReference type="Gene3D" id="2.130.10.10">
    <property type="entry name" value="YVTN repeat-like/Quinoprotein amine dehydrogenase"/>
    <property type="match status" value="1"/>
</dbReference>
<keyword evidence="4 11" id="KW-0853">WD repeat</keyword>
<dbReference type="PANTHER" id="PTHR18359:SF0">
    <property type="entry name" value="U3 SMALL NUCLEOLAR RNA-ASSOCIATED PROTEIN 18 HOMOLOG"/>
    <property type="match status" value="1"/>
</dbReference>
<dbReference type="EMBL" id="JBAMIC010000013">
    <property type="protein sequence ID" value="KAK7097438.1"/>
    <property type="molecule type" value="Genomic_DNA"/>
</dbReference>
<dbReference type="SMART" id="SM00320">
    <property type="entry name" value="WD40"/>
    <property type="match status" value="4"/>
</dbReference>
<keyword evidence="14" id="KW-1185">Reference proteome</keyword>
<dbReference type="InterPro" id="IPR036322">
    <property type="entry name" value="WD40_repeat_dom_sf"/>
</dbReference>
<comment type="subcellular location">
    <subcellularLocation>
        <location evidence="1">Nucleus</location>
        <location evidence="1">Nucleolus</location>
    </subcellularLocation>
</comment>
<keyword evidence="3" id="KW-0597">Phosphoprotein</keyword>
<evidence type="ECO:0000256" key="12">
    <source>
        <dbReference type="SAM" id="MobiDB-lite"/>
    </source>
</evidence>
<evidence type="ECO:0000256" key="2">
    <source>
        <dbReference type="ARBA" id="ARBA00022552"/>
    </source>
</evidence>
<dbReference type="GO" id="GO:0034388">
    <property type="term" value="C:Pwp2p-containing subcomplex of 90S preribosome"/>
    <property type="evidence" value="ECO:0007669"/>
    <property type="project" value="TreeGrafter"/>
</dbReference>
<evidence type="ECO:0000313" key="14">
    <source>
        <dbReference type="Proteomes" id="UP001374579"/>
    </source>
</evidence>
<evidence type="ECO:0000256" key="10">
    <source>
        <dbReference type="ARBA" id="ARBA00075773"/>
    </source>
</evidence>
<dbReference type="FunFam" id="2.130.10.10:FF:000121">
    <property type="entry name" value="U3 small nucleolar RNA-associated protein 18 homolog"/>
    <property type="match status" value="1"/>
</dbReference>
<dbReference type="PANTHER" id="PTHR18359">
    <property type="entry name" value="WD-REPEAT PROTEIN-RELATED"/>
    <property type="match status" value="1"/>
</dbReference>
<feature type="region of interest" description="Disordered" evidence="12">
    <location>
        <begin position="1"/>
        <end position="134"/>
    </location>
</feature>
<evidence type="ECO:0000256" key="3">
    <source>
        <dbReference type="ARBA" id="ARBA00022553"/>
    </source>
</evidence>
<evidence type="ECO:0000313" key="13">
    <source>
        <dbReference type="EMBL" id="KAK7097438.1"/>
    </source>
</evidence>
<comment type="caution">
    <text evidence="13">The sequence shown here is derived from an EMBL/GenBank/DDBJ whole genome shotgun (WGS) entry which is preliminary data.</text>
</comment>
<dbReference type="Proteomes" id="UP001374579">
    <property type="component" value="Unassembled WGS sequence"/>
</dbReference>
<feature type="repeat" description="WD" evidence="11">
    <location>
        <begin position="296"/>
        <end position="337"/>
    </location>
</feature>